<feature type="domain" description="MULE transposase" evidence="2">
    <location>
        <begin position="287"/>
        <end position="358"/>
    </location>
</feature>
<dbReference type="Proteomes" id="UP000235145">
    <property type="component" value="Unassembled WGS sequence"/>
</dbReference>
<protein>
    <recommendedName>
        <fullName evidence="2">MULE transposase domain-containing protein</fullName>
    </recommendedName>
</protein>
<reference evidence="3 4" key="1">
    <citation type="journal article" date="2017" name="Nat. Commun.">
        <title>Genome assembly with in vitro proximity ligation data and whole-genome triplication in lettuce.</title>
        <authorList>
            <person name="Reyes-Chin-Wo S."/>
            <person name="Wang Z."/>
            <person name="Yang X."/>
            <person name="Kozik A."/>
            <person name="Arikit S."/>
            <person name="Song C."/>
            <person name="Xia L."/>
            <person name="Froenicke L."/>
            <person name="Lavelle D.O."/>
            <person name="Truco M.J."/>
            <person name="Xia R."/>
            <person name="Zhu S."/>
            <person name="Xu C."/>
            <person name="Xu H."/>
            <person name="Xu X."/>
            <person name="Cox K."/>
            <person name="Korf I."/>
            <person name="Meyers B.C."/>
            <person name="Michelmore R.W."/>
        </authorList>
    </citation>
    <scope>NUCLEOTIDE SEQUENCE [LARGE SCALE GENOMIC DNA]</scope>
    <source>
        <strain evidence="4">cv. Salinas</strain>
        <tissue evidence="3">Seedlings</tissue>
    </source>
</reference>
<comment type="caution">
    <text evidence="3">The sequence shown here is derived from an EMBL/GenBank/DDBJ whole genome shotgun (WGS) entry which is preliminary data.</text>
</comment>
<name>A0A9R1WX14_LACSA</name>
<sequence length="599" mass="69073">MEFESQNSEDEEKDMEVINNRKWDSLSDDLEDNMKRRKMIKELGKQNCALYNEVYKVAFHVGQIYKAKKELKDKVDEYLIHKNDKNRLTTVCDGTVVVNASGVRGPTFGKKVKSKDVNCAKVKCTWGLHSSRSNVEDGWFIKTYNYKHTYLQTRKIRSCTTTFLSKKIMDQVEANHGVPVRANVLKTDFLVEPCFTSIHILRALQKQLQMLYGVSILEEKAFRAKPVATKIVLGDYTKQYAVLKDYVVELQKTNEGTIVKIDVVSEPIYATLNRQFKRIYARLRDFLGLDGAFMKGPFPGQILSAFGVDSNNGIYQLAYVVAENETTTSWKWFLECLREDLEMYSNSNFTFISDIKKFANSSFVLEKTRSHTSHVTGKAISDMLLNNRYEVFNSKLVNGRDKTIISCLEFIREYLMNRVCNVMKVLNKCAGPLSPIDTRILESNTTLASQYQARWNEVKSIRLSAHGMINMWLKWIKRILRIPWKHAITTLNEMEDNGENMGELYTYMHKVYWLDTWKEMHSFNVEPIKGRSMRPKKDCPTTHLPPPHHKVVGKSHVHSQSENQSETQNLSMKFLRVTCGKCKHKGQNSKTCKGQGGNC</sequence>
<gene>
    <name evidence="3" type="ORF">LSAT_V11C800416810</name>
</gene>
<dbReference type="PANTHER" id="PTHR31973">
    <property type="entry name" value="POLYPROTEIN, PUTATIVE-RELATED"/>
    <property type="match status" value="1"/>
</dbReference>
<feature type="region of interest" description="Disordered" evidence="1">
    <location>
        <begin position="531"/>
        <end position="568"/>
    </location>
</feature>
<evidence type="ECO:0000259" key="2">
    <source>
        <dbReference type="Pfam" id="PF10551"/>
    </source>
</evidence>
<accession>A0A9R1WX14</accession>
<keyword evidence="4" id="KW-1185">Reference proteome</keyword>
<proteinExistence type="predicted"/>
<dbReference type="Pfam" id="PF10551">
    <property type="entry name" value="MULE"/>
    <property type="match status" value="1"/>
</dbReference>
<evidence type="ECO:0000313" key="4">
    <source>
        <dbReference type="Proteomes" id="UP000235145"/>
    </source>
</evidence>
<dbReference type="AlphaFoldDB" id="A0A9R1WX14"/>
<dbReference type="PANTHER" id="PTHR31973:SF190">
    <property type="entry name" value="MULE TRANSPOSASE DOMAIN-CONTAINING PROTEIN"/>
    <property type="match status" value="1"/>
</dbReference>
<dbReference type="InterPro" id="IPR018289">
    <property type="entry name" value="MULE_transposase_dom"/>
</dbReference>
<dbReference type="EMBL" id="NBSK02000008">
    <property type="protein sequence ID" value="KAJ0189729.1"/>
    <property type="molecule type" value="Genomic_DNA"/>
</dbReference>
<feature type="compositionally biased region" description="Basic residues" evidence="1">
    <location>
        <begin position="546"/>
        <end position="557"/>
    </location>
</feature>
<evidence type="ECO:0000313" key="3">
    <source>
        <dbReference type="EMBL" id="KAJ0189729.1"/>
    </source>
</evidence>
<organism evidence="3 4">
    <name type="scientific">Lactuca sativa</name>
    <name type="common">Garden lettuce</name>
    <dbReference type="NCBI Taxonomy" id="4236"/>
    <lineage>
        <taxon>Eukaryota</taxon>
        <taxon>Viridiplantae</taxon>
        <taxon>Streptophyta</taxon>
        <taxon>Embryophyta</taxon>
        <taxon>Tracheophyta</taxon>
        <taxon>Spermatophyta</taxon>
        <taxon>Magnoliopsida</taxon>
        <taxon>eudicotyledons</taxon>
        <taxon>Gunneridae</taxon>
        <taxon>Pentapetalae</taxon>
        <taxon>asterids</taxon>
        <taxon>campanulids</taxon>
        <taxon>Asterales</taxon>
        <taxon>Asteraceae</taxon>
        <taxon>Cichorioideae</taxon>
        <taxon>Cichorieae</taxon>
        <taxon>Lactucinae</taxon>
        <taxon>Lactuca</taxon>
    </lineage>
</organism>
<evidence type="ECO:0000256" key="1">
    <source>
        <dbReference type="SAM" id="MobiDB-lite"/>
    </source>
</evidence>